<evidence type="ECO:0000313" key="4">
    <source>
        <dbReference type="Proteomes" id="UP000284605"/>
    </source>
</evidence>
<keyword evidence="1" id="KW-0812">Transmembrane</keyword>
<dbReference type="AlphaFoldDB" id="A0A418WFV2"/>
<organism evidence="3 4">
    <name type="scientific">Oleomonas cavernae</name>
    <dbReference type="NCBI Taxonomy" id="2320859"/>
    <lineage>
        <taxon>Bacteria</taxon>
        <taxon>Pseudomonadati</taxon>
        <taxon>Pseudomonadota</taxon>
        <taxon>Alphaproteobacteria</taxon>
        <taxon>Acetobacterales</taxon>
        <taxon>Acetobacteraceae</taxon>
        <taxon>Oleomonas</taxon>
    </lineage>
</organism>
<proteinExistence type="predicted"/>
<evidence type="ECO:0000259" key="2">
    <source>
        <dbReference type="Pfam" id="PF12158"/>
    </source>
</evidence>
<dbReference type="EMBL" id="QYUK01000011">
    <property type="protein sequence ID" value="RJF88799.1"/>
    <property type="molecule type" value="Genomic_DNA"/>
</dbReference>
<dbReference type="RefSeq" id="WP_119779649.1">
    <property type="nucleotide sequence ID" value="NZ_QYUK01000011.1"/>
</dbReference>
<name>A0A418WFV2_9PROT</name>
<evidence type="ECO:0000256" key="1">
    <source>
        <dbReference type="SAM" id="Phobius"/>
    </source>
</evidence>
<dbReference type="InterPro" id="IPR021994">
    <property type="entry name" value="DUF3592"/>
</dbReference>
<accession>A0A418WFV2</accession>
<dbReference type="Pfam" id="PF12158">
    <property type="entry name" value="DUF3592"/>
    <property type="match status" value="1"/>
</dbReference>
<comment type="caution">
    <text evidence="3">The sequence shown here is derived from an EMBL/GenBank/DDBJ whole genome shotgun (WGS) entry which is preliminary data.</text>
</comment>
<reference evidence="3 4" key="1">
    <citation type="submission" date="2018-09" db="EMBL/GenBank/DDBJ databases">
        <authorList>
            <person name="Zhu H."/>
        </authorList>
    </citation>
    <scope>NUCLEOTIDE SEQUENCE [LARGE SCALE GENOMIC DNA]</scope>
    <source>
        <strain evidence="3 4">K1W22B-8</strain>
    </source>
</reference>
<sequence length="146" mass="15942">MSTFRLAFWIVFGMAVAFVAVVAVAVWLQLGKGGSEQAIATVVRLETSRLRSGNGSYRTTYCPVIAFTTRRGEQVEIASQTCTTPSAYEVGETLSVDYDPADPHNAAFGGFFTRWLITLVFGIFAAIFIGLSVLFHVLAQRGRRVP</sequence>
<keyword evidence="1" id="KW-0472">Membrane</keyword>
<feature type="domain" description="DUF3592" evidence="2">
    <location>
        <begin position="40"/>
        <end position="109"/>
    </location>
</feature>
<dbReference type="OrthoDB" id="2242169at2"/>
<evidence type="ECO:0000313" key="3">
    <source>
        <dbReference type="EMBL" id="RJF88799.1"/>
    </source>
</evidence>
<feature type="transmembrane region" description="Helical" evidence="1">
    <location>
        <begin position="115"/>
        <end position="139"/>
    </location>
</feature>
<feature type="transmembrane region" description="Helical" evidence="1">
    <location>
        <begin position="7"/>
        <end position="28"/>
    </location>
</feature>
<protein>
    <submittedName>
        <fullName evidence="3">DUF3592 domain-containing protein</fullName>
    </submittedName>
</protein>
<gene>
    <name evidence="3" type="ORF">D3874_18915</name>
</gene>
<dbReference type="Proteomes" id="UP000284605">
    <property type="component" value="Unassembled WGS sequence"/>
</dbReference>
<keyword evidence="4" id="KW-1185">Reference proteome</keyword>
<keyword evidence="1" id="KW-1133">Transmembrane helix</keyword>